<feature type="region of interest" description="Disordered" evidence="4">
    <location>
        <begin position="215"/>
        <end position="295"/>
    </location>
</feature>
<feature type="compositionally biased region" description="Basic residues" evidence="4">
    <location>
        <begin position="272"/>
        <end position="295"/>
    </location>
</feature>
<feature type="region of interest" description="Disordered" evidence="4">
    <location>
        <begin position="30"/>
        <end position="61"/>
    </location>
</feature>
<dbReference type="PANTHER" id="PTHR14369">
    <property type="entry name" value="SURFEIT LOCUS PROTEIN 6"/>
    <property type="match status" value="1"/>
</dbReference>
<evidence type="ECO:0000313" key="6">
    <source>
        <dbReference type="Proteomes" id="UP000694866"/>
    </source>
</evidence>
<accession>A0A9R1SYQ5</accession>
<dbReference type="PANTHER" id="PTHR14369:SF0">
    <property type="entry name" value="SURFEIT LOCUS PROTEIN 6"/>
    <property type="match status" value="1"/>
</dbReference>
<evidence type="ECO:0000256" key="4">
    <source>
        <dbReference type="SAM" id="MobiDB-lite"/>
    </source>
</evidence>
<dbReference type="AlphaFoldDB" id="A0A9R1SYQ5"/>
<evidence type="ECO:0000256" key="1">
    <source>
        <dbReference type="ARBA" id="ARBA00004123"/>
    </source>
</evidence>
<dbReference type="GO" id="GO:0005730">
    <property type="term" value="C:nucleolus"/>
    <property type="evidence" value="ECO:0007669"/>
    <property type="project" value="TreeGrafter"/>
</dbReference>
<name>A0A9R1SYQ5_9HYME</name>
<dbReference type="GO" id="GO:0042274">
    <property type="term" value="P:ribosomal small subunit biogenesis"/>
    <property type="evidence" value="ECO:0007669"/>
    <property type="project" value="TreeGrafter"/>
</dbReference>
<feature type="compositionally biased region" description="Basic and acidic residues" evidence="4">
    <location>
        <begin position="258"/>
        <end position="271"/>
    </location>
</feature>
<dbReference type="GeneID" id="105264355"/>
<dbReference type="CTD" id="6838"/>
<proteinExistence type="inferred from homology"/>
<protein>
    <submittedName>
        <fullName evidence="7">Surfeit locus protein 6 homolog</fullName>
    </submittedName>
</protein>
<keyword evidence="3" id="KW-0539">Nucleus</keyword>
<evidence type="ECO:0000256" key="3">
    <source>
        <dbReference type="ARBA" id="ARBA00023242"/>
    </source>
</evidence>
<feature type="compositionally biased region" description="Basic and acidic residues" evidence="4">
    <location>
        <begin position="48"/>
        <end position="57"/>
    </location>
</feature>
<comment type="subcellular location">
    <subcellularLocation>
        <location evidence="1">Nucleus</location>
    </subcellularLocation>
</comment>
<dbReference type="Pfam" id="PF04935">
    <property type="entry name" value="SURF6"/>
    <property type="match status" value="1"/>
</dbReference>
<reference evidence="7" key="1">
    <citation type="submission" date="2025-08" db="UniProtKB">
        <authorList>
            <consortium name="RefSeq"/>
        </authorList>
    </citation>
    <scope>IDENTIFICATION</scope>
    <source>
        <strain evidence="7">USDA-PBARC FA_bdor</strain>
        <tissue evidence="7">Whole organism</tissue>
    </source>
</reference>
<dbReference type="InterPro" id="IPR029190">
    <property type="entry name" value="Rrp14/SURF6_C"/>
</dbReference>
<dbReference type="GO" id="GO:0003723">
    <property type="term" value="F:RNA binding"/>
    <property type="evidence" value="ECO:0007669"/>
    <property type="project" value="TreeGrafter"/>
</dbReference>
<dbReference type="OrthoDB" id="444809at2759"/>
<feature type="domain" description="Ribosomal RNA-processing protein 14/surfeit locus protein 6 C-terminal" evidence="5">
    <location>
        <begin position="97"/>
        <end position="283"/>
    </location>
</feature>
<keyword evidence="6" id="KW-1185">Reference proteome</keyword>
<evidence type="ECO:0000259" key="5">
    <source>
        <dbReference type="Pfam" id="PF04935"/>
    </source>
</evidence>
<evidence type="ECO:0000313" key="7">
    <source>
        <dbReference type="RefSeq" id="XP_011299480.1"/>
    </source>
</evidence>
<sequence length="295" mass="34343">MQLKMTEFHPSLVKQMLQEENQFLSEMFSRMPLPAGELEEQEEEEGEDNQKYKKDKSIYANGNGKRAVTAEELHKKFNELKGVKKLSYKQKQLKKGLKTRMKKKMKREERIMQKRIVKAERNAAGVTPHDVEKVEIAPKVPRVKPVFNSEGHMVFSKFDFSDIGNKKKTQKTEGDPKKILQQLKEKKEKLKELVTAGEKEKALAIQERDAWKSALAKAGGEKVKDDPELLKRTVKRDEQQKKRSTKKWEARISGVEKAQQEKQSKRTENIMKHKKERKINKMKKSSKKGRIIPGF</sequence>
<feature type="compositionally biased region" description="Basic and acidic residues" evidence="4">
    <location>
        <begin position="219"/>
        <end position="250"/>
    </location>
</feature>
<feature type="compositionally biased region" description="Acidic residues" evidence="4">
    <location>
        <begin position="37"/>
        <end position="47"/>
    </location>
</feature>
<gene>
    <name evidence="7" type="primary">Surf6</name>
</gene>
<dbReference type="RefSeq" id="XP_011299480.1">
    <property type="nucleotide sequence ID" value="XM_011301178.1"/>
</dbReference>
<organism evidence="6 7">
    <name type="scientific">Fopius arisanus</name>
    <dbReference type="NCBI Taxonomy" id="64838"/>
    <lineage>
        <taxon>Eukaryota</taxon>
        <taxon>Metazoa</taxon>
        <taxon>Ecdysozoa</taxon>
        <taxon>Arthropoda</taxon>
        <taxon>Hexapoda</taxon>
        <taxon>Insecta</taxon>
        <taxon>Pterygota</taxon>
        <taxon>Neoptera</taxon>
        <taxon>Endopterygota</taxon>
        <taxon>Hymenoptera</taxon>
        <taxon>Apocrita</taxon>
        <taxon>Ichneumonoidea</taxon>
        <taxon>Braconidae</taxon>
        <taxon>Opiinae</taxon>
        <taxon>Fopius</taxon>
    </lineage>
</organism>
<dbReference type="Proteomes" id="UP000694866">
    <property type="component" value="Unplaced"/>
</dbReference>
<comment type="similarity">
    <text evidence="2">Belongs to the SURF6 family.</text>
</comment>
<evidence type="ECO:0000256" key="2">
    <source>
        <dbReference type="ARBA" id="ARBA00005904"/>
    </source>
</evidence>
<dbReference type="KEGG" id="fas:105264355"/>
<dbReference type="InterPro" id="IPR007019">
    <property type="entry name" value="SURF6"/>
</dbReference>
<dbReference type="GO" id="GO:0042273">
    <property type="term" value="P:ribosomal large subunit biogenesis"/>
    <property type="evidence" value="ECO:0007669"/>
    <property type="project" value="TreeGrafter"/>
</dbReference>
<dbReference type="GO" id="GO:0003677">
    <property type="term" value="F:DNA binding"/>
    <property type="evidence" value="ECO:0007669"/>
    <property type="project" value="TreeGrafter"/>
</dbReference>